<dbReference type="Gene3D" id="3.40.1350.10">
    <property type="match status" value="1"/>
</dbReference>
<feature type="domain" description="Restriction endonuclease type IV Mrr" evidence="2">
    <location>
        <begin position="85"/>
        <end position="214"/>
    </location>
</feature>
<dbReference type="Proteomes" id="UP001058072">
    <property type="component" value="Chromosome"/>
</dbReference>
<feature type="transmembrane region" description="Helical" evidence="1">
    <location>
        <begin position="36"/>
        <end position="53"/>
    </location>
</feature>
<sequence>MEKRVVYIAYLIIAFVIFNFFYGFTDWVASWQMWDWYLIILLLTIVSLLIIKYKQNQRKLAVEQYAKENDRRRIQLSQLLLFEQLDKLNDELFHELLQRFFELQGYEELEVGSNPITCGYDFMMWNQGQKIIVKYFKRVPMIENLYTDPEGLDFALGELVTLKEIREFYGSMKDYDIQADIAIALSTSDFEEEALLFASRNGITLMNGHEFYEALNGLKEEKTTISPSPEVSVS</sequence>
<reference evidence="3" key="1">
    <citation type="submission" date="2021-03" db="EMBL/GenBank/DDBJ databases">
        <title>Comparative Genomics and Metabolomics in the genus Turicibacter.</title>
        <authorList>
            <person name="Maki J."/>
            <person name="Looft T."/>
        </authorList>
    </citation>
    <scope>NUCLEOTIDE SEQUENCE</scope>
    <source>
        <strain evidence="3">ISU324</strain>
    </source>
</reference>
<evidence type="ECO:0000256" key="1">
    <source>
        <dbReference type="SAM" id="Phobius"/>
    </source>
</evidence>
<dbReference type="EMBL" id="CP071250">
    <property type="protein sequence ID" value="UUF07929.1"/>
    <property type="molecule type" value="Genomic_DNA"/>
</dbReference>
<gene>
    <name evidence="3" type="ORF">J0J70_09940</name>
</gene>
<dbReference type="InterPro" id="IPR011335">
    <property type="entry name" value="Restrct_endonuc-II-like"/>
</dbReference>
<organism evidence="3 4">
    <name type="scientific">Turicibacter bilis</name>
    <dbReference type="NCBI Taxonomy" id="2735723"/>
    <lineage>
        <taxon>Bacteria</taxon>
        <taxon>Bacillati</taxon>
        <taxon>Bacillota</taxon>
        <taxon>Erysipelotrichia</taxon>
        <taxon>Erysipelotrichales</taxon>
        <taxon>Turicibacteraceae</taxon>
        <taxon>Turicibacter</taxon>
    </lineage>
</organism>
<protein>
    <submittedName>
        <fullName evidence="3">Restriction endonuclease</fullName>
    </submittedName>
</protein>
<proteinExistence type="predicted"/>
<evidence type="ECO:0000259" key="2">
    <source>
        <dbReference type="Pfam" id="PF04471"/>
    </source>
</evidence>
<dbReference type="GO" id="GO:0004519">
    <property type="term" value="F:endonuclease activity"/>
    <property type="evidence" value="ECO:0007669"/>
    <property type="project" value="UniProtKB-KW"/>
</dbReference>
<dbReference type="GO" id="GO:0009307">
    <property type="term" value="P:DNA restriction-modification system"/>
    <property type="evidence" value="ECO:0007669"/>
    <property type="project" value="InterPro"/>
</dbReference>
<dbReference type="InterPro" id="IPR011856">
    <property type="entry name" value="tRNA_endonuc-like_dom_sf"/>
</dbReference>
<dbReference type="GO" id="GO:0003677">
    <property type="term" value="F:DNA binding"/>
    <property type="evidence" value="ECO:0007669"/>
    <property type="project" value="InterPro"/>
</dbReference>
<name>A0A9Q9CKA0_9FIRM</name>
<keyword evidence="3" id="KW-0378">Hydrolase</keyword>
<keyword evidence="3" id="KW-0540">Nuclease</keyword>
<keyword evidence="1" id="KW-0472">Membrane</keyword>
<evidence type="ECO:0000313" key="3">
    <source>
        <dbReference type="EMBL" id="UUF07929.1"/>
    </source>
</evidence>
<dbReference type="Pfam" id="PF04471">
    <property type="entry name" value="Mrr_cat"/>
    <property type="match status" value="1"/>
</dbReference>
<keyword evidence="1" id="KW-1133">Transmembrane helix</keyword>
<dbReference type="AlphaFoldDB" id="A0A9Q9CKA0"/>
<evidence type="ECO:0000313" key="4">
    <source>
        <dbReference type="Proteomes" id="UP001058072"/>
    </source>
</evidence>
<dbReference type="RefSeq" id="WP_212724605.1">
    <property type="nucleotide sequence ID" value="NZ_CP071250.1"/>
</dbReference>
<keyword evidence="1" id="KW-0812">Transmembrane</keyword>
<dbReference type="SUPFAM" id="SSF52980">
    <property type="entry name" value="Restriction endonuclease-like"/>
    <property type="match status" value="1"/>
</dbReference>
<feature type="transmembrane region" description="Helical" evidence="1">
    <location>
        <begin position="7"/>
        <end position="24"/>
    </location>
</feature>
<dbReference type="InterPro" id="IPR007560">
    <property type="entry name" value="Restrct_endonuc_IV_Mrr"/>
</dbReference>
<keyword evidence="3" id="KW-0255">Endonuclease</keyword>
<accession>A0A9Q9CKA0</accession>